<dbReference type="InterPro" id="IPR021109">
    <property type="entry name" value="Peptidase_aspartic_dom_sf"/>
</dbReference>
<keyword evidence="6" id="KW-0064">Aspartyl protease</keyword>
<comment type="caution">
    <text evidence="13">The sequence shown here is derived from an EMBL/GenBank/DDBJ whole genome shotgun (WGS) entry which is preliminary data.</text>
</comment>
<dbReference type="InterPro" id="IPR001461">
    <property type="entry name" value="Aspartic_peptidase_A1"/>
</dbReference>
<comment type="subcellular location">
    <subcellularLocation>
        <location evidence="1">Membrane</location>
        <topology evidence="1">Single-pass type I membrane protein</topology>
    </subcellularLocation>
</comment>
<keyword evidence="14" id="KW-1185">Reference proteome</keyword>
<organism evidence="13 14">
    <name type="scientific">Ladona fulva</name>
    <name type="common">Scarce chaser dragonfly</name>
    <name type="synonym">Libellula fulva</name>
    <dbReference type="NCBI Taxonomy" id="123851"/>
    <lineage>
        <taxon>Eukaryota</taxon>
        <taxon>Metazoa</taxon>
        <taxon>Ecdysozoa</taxon>
        <taxon>Arthropoda</taxon>
        <taxon>Hexapoda</taxon>
        <taxon>Insecta</taxon>
        <taxon>Pterygota</taxon>
        <taxon>Palaeoptera</taxon>
        <taxon>Odonata</taxon>
        <taxon>Epiprocta</taxon>
        <taxon>Anisoptera</taxon>
        <taxon>Libelluloidea</taxon>
        <taxon>Libellulidae</taxon>
        <taxon>Ladona</taxon>
    </lineage>
</organism>
<evidence type="ECO:0000256" key="7">
    <source>
        <dbReference type="ARBA" id="ARBA00022801"/>
    </source>
</evidence>
<name>A0A8K0NUW6_LADFU</name>
<reference evidence="13" key="1">
    <citation type="submission" date="2013-04" db="EMBL/GenBank/DDBJ databases">
        <authorList>
            <person name="Qu J."/>
            <person name="Murali S.C."/>
            <person name="Bandaranaike D."/>
            <person name="Bellair M."/>
            <person name="Blankenburg K."/>
            <person name="Chao H."/>
            <person name="Dinh H."/>
            <person name="Doddapaneni H."/>
            <person name="Downs B."/>
            <person name="Dugan-Rocha S."/>
            <person name="Elkadiri S."/>
            <person name="Gnanaolivu R.D."/>
            <person name="Hernandez B."/>
            <person name="Javaid M."/>
            <person name="Jayaseelan J.C."/>
            <person name="Lee S."/>
            <person name="Li M."/>
            <person name="Ming W."/>
            <person name="Munidasa M."/>
            <person name="Muniz J."/>
            <person name="Nguyen L."/>
            <person name="Ongeri F."/>
            <person name="Osuji N."/>
            <person name="Pu L.-L."/>
            <person name="Puazo M."/>
            <person name="Qu C."/>
            <person name="Quiroz J."/>
            <person name="Raj R."/>
            <person name="Weissenberger G."/>
            <person name="Xin Y."/>
            <person name="Zou X."/>
            <person name="Han Y."/>
            <person name="Richards S."/>
            <person name="Worley K."/>
            <person name="Muzny D."/>
            <person name="Gibbs R."/>
        </authorList>
    </citation>
    <scope>NUCLEOTIDE SEQUENCE</scope>
    <source>
        <strain evidence="13">Sampled in the wild</strain>
    </source>
</reference>
<reference evidence="13" key="2">
    <citation type="submission" date="2017-10" db="EMBL/GenBank/DDBJ databases">
        <title>Ladona fulva Genome sequencing and assembly.</title>
        <authorList>
            <person name="Murali S."/>
            <person name="Richards S."/>
            <person name="Bandaranaike D."/>
            <person name="Bellair M."/>
            <person name="Blankenburg K."/>
            <person name="Chao H."/>
            <person name="Dinh H."/>
            <person name="Doddapaneni H."/>
            <person name="Dugan-Rocha S."/>
            <person name="Elkadiri S."/>
            <person name="Gnanaolivu R."/>
            <person name="Hernandez B."/>
            <person name="Skinner E."/>
            <person name="Javaid M."/>
            <person name="Lee S."/>
            <person name="Li M."/>
            <person name="Ming W."/>
            <person name="Munidasa M."/>
            <person name="Muniz J."/>
            <person name="Nguyen L."/>
            <person name="Hughes D."/>
            <person name="Osuji N."/>
            <person name="Pu L.-L."/>
            <person name="Puazo M."/>
            <person name="Qu C."/>
            <person name="Quiroz J."/>
            <person name="Raj R."/>
            <person name="Weissenberger G."/>
            <person name="Xin Y."/>
            <person name="Zou X."/>
            <person name="Han Y."/>
            <person name="Worley K."/>
            <person name="Muzny D."/>
            <person name="Gibbs R."/>
        </authorList>
    </citation>
    <scope>NUCLEOTIDE SEQUENCE</scope>
    <source>
        <strain evidence="13">Sampled in the wild</strain>
    </source>
</reference>
<dbReference type="InterPro" id="IPR001969">
    <property type="entry name" value="Aspartic_peptidase_AS"/>
</dbReference>
<evidence type="ECO:0000259" key="12">
    <source>
        <dbReference type="PROSITE" id="PS51767"/>
    </source>
</evidence>
<dbReference type="GO" id="GO:0050435">
    <property type="term" value="P:amyloid-beta metabolic process"/>
    <property type="evidence" value="ECO:0007669"/>
    <property type="project" value="TreeGrafter"/>
</dbReference>
<dbReference type="Pfam" id="PF00026">
    <property type="entry name" value="Asp"/>
    <property type="match status" value="1"/>
</dbReference>
<dbReference type="PROSITE" id="PS51767">
    <property type="entry name" value="PEPTIDASE_A1"/>
    <property type="match status" value="1"/>
</dbReference>
<protein>
    <recommendedName>
        <fullName evidence="12">Peptidase A1 domain-containing protein</fullName>
    </recommendedName>
</protein>
<feature type="transmembrane region" description="Helical" evidence="11">
    <location>
        <begin position="428"/>
        <end position="456"/>
    </location>
</feature>
<dbReference type="GO" id="GO:0005768">
    <property type="term" value="C:endosome"/>
    <property type="evidence" value="ECO:0007669"/>
    <property type="project" value="TreeGrafter"/>
</dbReference>
<evidence type="ECO:0000313" key="13">
    <source>
        <dbReference type="EMBL" id="KAG8222562.1"/>
    </source>
</evidence>
<evidence type="ECO:0000256" key="1">
    <source>
        <dbReference type="ARBA" id="ARBA00004479"/>
    </source>
</evidence>
<evidence type="ECO:0000256" key="3">
    <source>
        <dbReference type="ARBA" id="ARBA00022670"/>
    </source>
</evidence>
<keyword evidence="7" id="KW-0378">Hydrolase</keyword>
<dbReference type="GO" id="GO:0005802">
    <property type="term" value="C:trans-Golgi network"/>
    <property type="evidence" value="ECO:0007669"/>
    <property type="project" value="TreeGrafter"/>
</dbReference>
<evidence type="ECO:0000256" key="5">
    <source>
        <dbReference type="ARBA" id="ARBA00022729"/>
    </source>
</evidence>
<dbReference type="GO" id="GO:0004190">
    <property type="term" value="F:aspartic-type endopeptidase activity"/>
    <property type="evidence" value="ECO:0007669"/>
    <property type="project" value="UniProtKB-KW"/>
</dbReference>
<comment type="similarity">
    <text evidence="2">Belongs to the peptidase A1 family.</text>
</comment>
<sequence>MHSTVQRNLIYRYILILFLFNVAVCMTHLNNLKGRPGEGYYVEVEVGTPPSKLNVLIDTGSTNFAVAGEPHPLVDRYYRSDLSETYKTKDIDIWVPYTQGCWEGTLGSDLVYIPSLLNLVPVRCDVASITSAKNFYMNGSNWQGILGLGYPSISRPSSNVLSWLEAVSYVAGHNSSYYHIRTMPLPFSITLCGAYNENLDHSGDFTVGDFLSIPGRGIPPWKLSPIMRKGFYELLLTGMQLDGYQVKMPCEEFNNAKTIVDSGTTELRLPPKAFQEVMNMLQTMVAERGRTELPEFWTQQQTMCWNKGAIWEEERWLQRFPNITISLAYTTQIGDKERSTNPEDLSEDSLFPYPIDSYFNIVIPPKRFNGIAVMEGFNIMFNQTGRVVGFAKSDCGPDVSIHGPYPLDFDPAKCAHYMTPRPDSSLPIGAYVIGVLICICGAILVFLLCQVIWVTFRARYLYLLIPSRKRNPSIVNLVTPEF</sequence>
<evidence type="ECO:0000256" key="8">
    <source>
        <dbReference type="ARBA" id="ARBA00022989"/>
    </source>
</evidence>
<dbReference type="OrthoDB" id="2747330at2759"/>
<dbReference type="SUPFAM" id="SSF50630">
    <property type="entry name" value="Acid proteases"/>
    <property type="match status" value="1"/>
</dbReference>
<evidence type="ECO:0000256" key="6">
    <source>
        <dbReference type="ARBA" id="ARBA00022750"/>
    </source>
</evidence>
<proteinExistence type="inferred from homology"/>
<feature type="domain" description="Peptidase A1" evidence="12">
    <location>
        <begin position="40"/>
        <end position="391"/>
    </location>
</feature>
<dbReference type="FunFam" id="2.40.70.10:FF:000007">
    <property type="entry name" value="Beta-secretase 1"/>
    <property type="match status" value="1"/>
</dbReference>
<evidence type="ECO:0000256" key="10">
    <source>
        <dbReference type="ARBA" id="ARBA00023145"/>
    </source>
</evidence>
<keyword evidence="5" id="KW-0732">Signal</keyword>
<keyword evidence="9 11" id="KW-0472">Membrane</keyword>
<keyword evidence="3" id="KW-0645">Protease</keyword>
<dbReference type="Gene3D" id="2.40.70.10">
    <property type="entry name" value="Acid Proteases"/>
    <property type="match status" value="2"/>
</dbReference>
<dbReference type="InterPro" id="IPR009119">
    <property type="entry name" value="BACE"/>
</dbReference>
<dbReference type="GO" id="GO:0006509">
    <property type="term" value="P:membrane protein ectodomain proteolysis"/>
    <property type="evidence" value="ECO:0007669"/>
    <property type="project" value="TreeGrafter"/>
</dbReference>
<evidence type="ECO:0000256" key="2">
    <source>
        <dbReference type="ARBA" id="ARBA00007447"/>
    </source>
</evidence>
<dbReference type="PANTHER" id="PTHR47965:SF12">
    <property type="entry name" value="ASPARTIC PROTEINASE 3-RELATED"/>
    <property type="match status" value="1"/>
</dbReference>
<dbReference type="PROSITE" id="PS00141">
    <property type="entry name" value="ASP_PROTEASE"/>
    <property type="match status" value="1"/>
</dbReference>
<dbReference type="GO" id="GO:0005886">
    <property type="term" value="C:plasma membrane"/>
    <property type="evidence" value="ECO:0007669"/>
    <property type="project" value="TreeGrafter"/>
</dbReference>
<dbReference type="Proteomes" id="UP000792457">
    <property type="component" value="Unassembled WGS sequence"/>
</dbReference>
<accession>A0A8K0NUW6</accession>
<feature type="transmembrane region" description="Helical" evidence="11">
    <location>
        <begin position="9"/>
        <end position="29"/>
    </location>
</feature>
<keyword evidence="10" id="KW-0865">Zymogen</keyword>
<evidence type="ECO:0000256" key="9">
    <source>
        <dbReference type="ARBA" id="ARBA00023136"/>
    </source>
</evidence>
<dbReference type="PRINTS" id="PR01815">
    <property type="entry name" value="BACEFAMILY"/>
</dbReference>
<keyword evidence="8 11" id="KW-1133">Transmembrane helix</keyword>
<gene>
    <name evidence="13" type="ORF">J437_LFUL016763</name>
</gene>
<dbReference type="PANTHER" id="PTHR47965">
    <property type="entry name" value="ASPARTYL PROTEASE-RELATED"/>
    <property type="match status" value="1"/>
</dbReference>
<dbReference type="InterPro" id="IPR033121">
    <property type="entry name" value="PEPTIDASE_A1"/>
</dbReference>
<evidence type="ECO:0000256" key="4">
    <source>
        <dbReference type="ARBA" id="ARBA00022692"/>
    </source>
</evidence>
<keyword evidence="4 11" id="KW-0812">Transmembrane</keyword>
<evidence type="ECO:0000313" key="14">
    <source>
        <dbReference type="Proteomes" id="UP000792457"/>
    </source>
</evidence>
<dbReference type="AlphaFoldDB" id="A0A8K0NUW6"/>
<dbReference type="EMBL" id="KZ308137">
    <property type="protein sequence ID" value="KAG8222562.1"/>
    <property type="molecule type" value="Genomic_DNA"/>
</dbReference>
<evidence type="ECO:0000256" key="11">
    <source>
        <dbReference type="SAM" id="Phobius"/>
    </source>
</evidence>